<dbReference type="AlphaFoldDB" id="A0A066W077"/>
<feature type="region of interest" description="Disordered" evidence="1">
    <location>
        <begin position="1"/>
        <end position="63"/>
    </location>
</feature>
<accession>A0A066W077</accession>
<name>A0A066W077_TILAU</name>
<evidence type="ECO:0000256" key="1">
    <source>
        <dbReference type="SAM" id="MobiDB-lite"/>
    </source>
</evidence>
<evidence type="ECO:0000313" key="2">
    <source>
        <dbReference type="EMBL" id="KDN47156.1"/>
    </source>
</evidence>
<dbReference type="HOGENOM" id="CLU_2887421_0_0_1"/>
<evidence type="ECO:0000313" key="3">
    <source>
        <dbReference type="Proteomes" id="UP000027361"/>
    </source>
</evidence>
<keyword evidence="3" id="KW-1185">Reference proteome</keyword>
<dbReference type="Proteomes" id="UP000027361">
    <property type="component" value="Unassembled WGS sequence"/>
</dbReference>
<proteinExistence type="predicted"/>
<gene>
    <name evidence="2" type="ORF">K437DRAFT_100834</name>
</gene>
<protein>
    <submittedName>
        <fullName evidence="2">Uncharacterized protein</fullName>
    </submittedName>
</protein>
<reference evidence="2 3" key="1">
    <citation type="submission" date="2014-05" db="EMBL/GenBank/DDBJ databases">
        <title>Draft genome sequence of a rare smut relative, Tilletiaria anomala UBC 951.</title>
        <authorList>
            <consortium name="DOE Joint Genome Institute"/>
            <person name="Toome M."/>
            <person name="Kuo A."/>
            <person name="Henrissat B."/>
            <person name="Lipzen A."/>
            <person name="Tritt A."/>
            <person name="Yoshinaga Y."/>
            <person name="Zane M."/>
            <person name="Barry K."/>
            <person name="Grigoriev I.V."/>
            <person name="Spatafora J.W."/>
            <person name="Aimea M.C."/>
        </authorList>
    </citation>
    <scope>NUCLEOTIDE SEQUENCE [LARGE SCALE GENOMIC DNA]</scope>
    <source>
        <strain evidence="2 3">UBC 951</strain>
    </source>
</reference>
<dbReference type="GeneID" id="25261210"/>
<comment type="caution">
    <text evidence="2">The sequence shown here is derived from an EMBL/GenBank/DDBJ whole genome shotgun (WGS) entry which is preliminary data.</text>
</comment>
<dbReference type="InParanoid" id="A0A066W077"/>
<organism evidence="2 3">
    <name type="scientific">Tilletiaria anomala (strain ATCC 24038 / CBS 436.72 / UBC 951)</name>
    <dbReference type="NCBI Taxonomy" id="1037660"/>
    <lineage>
        <taxon>Eukaryota</taxon>
        <taxon>Fungi</taxon>
        <taxon>Dikarya</taxon>
        <taxon>Basidiomycota</taxon>
        <taxon>Ustilaginomycotina</taxon>
        <taxon>Exobasidiomycetes</taxon>
        <taxon>Georgefischeriales</taxon>
        <taxon>Tilletiariaceae</taxon>
        <taxon>Tilletiaria</taxon>
    </lineage>
</organism>
<dbReference type="EMBL" id="JMSN01000031">
    <property type="protein sequence ID" value="KDN47156.1"/>
    <property type="molecule type" value="Genomic_DNA"/>
</dbReference>
<sequence length="63" mass="7017">MIHSSFARSCRAPRGSSRVKDRLDVASWSSGRRGPKGSTQPTALPKIGFRAAERTWTPSHMYK</sequence>
<dbReference type="RefSeq" id="XP_013243777.1">
    <property type="nucleotide sequence ID" value="XM_013388323.1"/>
</dbReference>